<dbReference type="InterPro" id="IPR027417">
    <property type="entry name" value="P-loop_NTPase"/>
</dbReference>
<keyword evidence="2 7" id="KW-0547">Nucleotide-binding</keyword>
<dbReference type="PANTHER" id="PTHR43261:SF1">
    <property type="entry name" value="RIBOSOME-RELEASING FACTOR 2, MITOCHONDRIAL"/>
    <property type="match status" value="1"/>
</dbReference>
<dbReference type="RefSeq" id="WP_321395443.1">
    <property type="nucleotide sequence ID" value="NZ_CP139487.1"/>
</dbReference>
<dbReference type="InterPro" id="IPR053905">
    <property type="entry name" value="EF-G-like_DII"/>
</dbReference>
<dbReference type="SMART" id="SM00838">
    <property type="entry name" value="EFG_C"/>
    <property type="match status" value="1"/>
</dbReference>
<dbReference type="FunFam" id="3.40.50.300:FF:000029">
    <property type="entry name" value="Elongation factor G"/>
    <property type="match status" value="1"/>
</dbReference>
<evidence type="ECO:0000256" key="8">
    <source>
        <dbReference type="NCBIfam" id="TIGR00484"/>
    </source>
</evidence>
<evidence type="ECO:0000313" key="10">
    <source>
        <dbReference type="EMBL" id="WPU65258.1"/>
    </source>
</evidence>
<dbReference type="Gene3D" id="3.30.230.10">
    <property type="match status" value="1"/>
</dbReference>
<gene>
    <name evidence="7 10" type="primary">fusA</name>
    <name evidence="10" type="ORF">SOO65_00665</name>
</gene>
<dbReference type="CDD" id="cd01886">
    <property type="entry name" value="EF-G"/>
    <property type="match status" value="1"/>
</dbReference>
<feature type="binding site" evidence="7">
    <location>
        <begin position="16"/>
        <end position="23"/>
    </location>
    <ligand>
        <name>GTP</name>
        <dbReference type="ChEBI" id="CHEBI:37565"/>
    </ligand>
</feature>
<dbReference type="AlphaFoldDB" id="A0AAX4HQ16"/>
<dbReference type="NCBIfam" id="NF009381">
    <property type="entry name" value="PRK12740.1-5"/>
    <property type="match status" value="1"/>
</dbReference>
<dbReference type="Pfam" id="PF00679">
    <property type="entry name" value="EFG_C"/>
    <property type="match status" value="1"/>
</dbReference>
<dbReference type="GO" id="GO:0003746">
    <property type="term" value="F:translation elongation factor activity"/>
    <property type="evidence" value="ECO:0007669"/>
    <property type="project" value="UniProtKB-UniRule"/>
</dbReference>
<dbReference type="Pfam" id="PF14492">
    <property type="entry name" value="EFG_III"/>
    <property type="match status" value="1"/>
</dbReference>
<dbReference type="InterPro" id="IPR014721">
    <property type="entry name" value="Ribsml_uS5_D2-typ_fold_subgr"/>
</dbReference>
<comment type="function">
    <text evidence="6 7">Catalyzes the GTP-dependent ribosomal translocation step during translation elongation. During this step, the ribosome changes from the pre-translocational (PRE) to the post-translocational (POST) state as the newly formed A-site-bound peptidyl-tRNA and P-site-bound deacylated tRNA move to the P and E sites, respectively. Catalyzes the coordinated movement of the two tRNA molecules, the mRNA and conformational changes in the ribosome.</text>
</comment>
<dbReference type="Gene3D" id="2.40.30.10">
    <property type="entry name" value="Translation factors"/>
    <property type="match status" value="1"/>
</dbReference>
<feature type="binding site" evidence="7">
    <location>
        <begin position="134"/>
        <end position="137"/>
    </location>
    <ligand>
        <name>GTP</name>
        <dbReference type="ChEBI" id="CHEBI:37565"/>
    </ligand>
</feature>
<keyword evidence="11" id="KW-1185">Reference proteome</keyword>
<keyword evidence="4 7" id="KW-0648">Protein biosynthesis</keyword>
<dbReference type="InterPro" id="IPR005517">
    <property type="entry name" value="Transl_elong_EFG/EF2_IV"/>
</dbReference>
<keyword evidence="7" id="KW-0963">Cytoplasm</keyword>
<evidence type="ECO:0000256" key="2">
    <source>
        <dbReference type="ARBA" id="ARBA00022741"/>
    </source>
</evidence>
<dbReference type="NCBIfam" id="TIGR00484">
    <property type="entry name" value="EF-G"/>
    <property type="match status" value="1"/>
</dbReference>
<dbReference type="SUPFAM" id="SSF52540">
    <property type="entry name" value="P-loop containing nucleoside triphosphate hydrolases"/>
    <property type="match status" value="1"/>
</dbReference>
<dbReference type="KEGG" id="psti:SOO65_00665"/>
<reference evidence="10 11" key="1">
    <citation type="submission" date="2023-11" db="EMBL/GenBank/DDBJ databases">
        <title>Peredibacter starrii A3.12.</title>
        <authorList>
            <person name="Mitchell R.J."/>
        </authorList>
    </citation>
    <scope>NUCLEOTIDE SEQUENCE [LARGE SCALE GENOMIC DNA]</scope>
    <source>
        <strain evidence="10 11">A3.12</strain>
    </source>
</reference>
<dbReference type="InterPro" id="IPR035647">
    <property type="entry name" value="EFG_III/V"/>
</dbReference>
<dbReference type="GO" id="GO:0003924">
    <property type="term" value="F:GTPase activity"/>
    <property type="evidence" value="ECO:0007669"/>
    <property type="project" value="InterPro"/>
</dbReference>
<evidence type="ECO:0000259" key="9">
    <source>
        <dbReference type="PROSITE" id="PS51722"/>
    </source>
</evidence>
<feature type="domain" description="Tr-type G" evidence="9">
    <location>
        <begin position="7"/>
        <end position="282"/>
    </location>
</feature>
<dbReference type="PROSITE" id="PS51722">
    <property type="entry name" value="G_TR_2"/>
    <property type="match status" value="1"/>
</dbReference>
<evidence type="ECO:0000313" key="11">
    <source>
        <dbReference type="Proteomes" id="UP001324634"/>
    </source>
</evidence>
<dbReference type="InterPro" id="IPR041095">
    <property type="entry name" value="EFG_II"/>
</dbReference>
<feature type="binding site" evidence="7">
    <location>
        <begin position="80"/>
        <end position="84"/>
    </location>
    <ligand>
        <name>GTP</name>
        <dbReference type="ChEBI" id="CHEBI:37565"/>
    </ligand>
</feature>
<dbReference type="SUPFAM" id="SSF54211">
    <property type="entry name" value="Ribosomal protein S5 domain 2-like"/>
    <property type="match status" value="1"/>
</dbReference>
<dbReference type="SUPFAM" id="SSF50447">
    <property type="entry name" value="Translation proteins"/>
    <property type="match status" value="1"/>
</dbReference>
<dbReference type="EMBL" id="CP139487">
    <property type="protein sequence ID" value="WPU65258.1"/>
    <property type="molecule type" value="Genomic_DNA"/>
</dbReference>
<dbReference type="HAMAP" id="MF_00054_B">
    <property type="entry name" value="EF_G_EF_2_B"/>
    <property type="match status" value="1"/>
</dbReference>
<dbReference type="InterPro" id="IPR031157">
    <property type="entry name" value="G_TR_CS"/>
</dbReference>
<protein>
    <recommendedName>
        <fullName evidence="7 8">Elongation factor G</fullName>
        <shortName evidence="7">EF-G</shortName>
    </recommendedName>
</protein>
<dbReference type="CDD" id="cd03713">
    <property type="entry name" value="EFG_mtEFG_C"/>
    <property type="match status" value="1"/>
</dbReference>
<dbReference type="Pfam" id="PF22042">
    <property type="entry name" value="EF-G_D2"/>
    <property type="match status" value="1"/>
</dbReference>
<dbReference type="InterPro" id="IPR009022">
    <property type="entry name" value="EFG_III"/>
</dbReference>
<dbReference type="InterPro" id="IPR000795">
    <property type="entry name" value="T_Tr_GTP-bd_dom"/>
</dbReference>
<dbReference type="FunFam" id="2.40.30.10:FF:000006">
    <property type="entry name" value="Elongation factor G"/>
    <property type="match status" value="1"/>
</dbReference>
<dbReference type="CDD" id="cd01680">
    <property type="entry name" value="EFG_like_IV"/>
    <property type="match status" value="1"/>
</dbReference>
<dbReference type="PANTHER" id="PTHR43261">
    <property type="entry name" value="TRANSLATION ELONGATION FACTOR G-RELATED"/>
    <property type="match status" value="1"/>
</dbReference>
<dbReference type="PROSITE" id="PS00301">
    <property type="entry name" value="G_TR_1"/>
    <property type="match status" value="1"/>
</dbReference>
<organism evidence="10 11">
    <name type="scientific">Peredibacter starrii</name>
    <dbReference type="NCBI Taxonomy" id="28202"/>
    <lineage>
        <taxon>Bacteria</taxon>
        <taxon>Pseudomonadati</taxon>
        <taxon>Bdellovibrionota</taxon>
        <taxon>Bacteriovoracia</taxon>
        <taxon>Bacteriovoracales</taxon>
        <taxon>Bacteriovoracaceae</taxon>
        <taxon>Peredibacter</taxon>
    </lineage>
</organism>
<dbReference type="SUPFAM" id="SSF54980">
    <property type="entry name" value="EF-G C-terminal domain-like"/>
    <property type="match status" value="2"/>
</dbReference>
<evidence type="ECO:0000256" key="7">
    <source>
        <dbReference type="HAMAP-Rule" id="MF_00054"/>
    </source>
</evidence>
<dbReference type="InterPro" id="IPR000640">
    <property type="entry name" value="EFG_V-like"/>
</dbReference>
<dbReference type="Proteomes" id="UP001324634">
    <property type="component" value="Chromosome"/>
</dbReference>
<dbReference type="GO" id="GO:0032790">
    <property type="term" value="P:ribosome disassembly"/>
    <property type="evidence" value="ECO:0007669"/>
    <property type="project" value="TreeGrafter"/>
</dbReference>
<dbReference type="FunFam" id="3.30.70.870:FF:000001">
    <property type="entry name" value="Elongation factor G"/>
    <property type="match status" value="1"/>
</dbReference>
<dbReference type="CDD" id="cd16262">
    <property type="entry name" value="EFG_III"/>
    <property type="match status" value="1"/>
</dbReference>
<proteinExistence type="inferred from homology"/>
<evidence type="ECO:0000256" key="6">
    <source>
        <dbReference type="ARBA" id="ARBA00024731"/>
    </source>
</evidence>
<sequence length="694" mass="76585">MKSTEIHKVRNIGIMAHIDAGKTTTTERILFYTGKNYKIGEVHEGTATMDWMVQEQERGITITAAATTCMWNNAVINIIDTPGHVDFTIEVERSLRVLDGAVGVFDAVSGVEPQSETVWGQADKYHVPRIAFVNKMDRVGADFLNCIAEIREKLGKKAAAIQMPVGVEDTFTGMIDLLTLKKYTWAGSDLGEKFVLSDLEGSELDEAKLYRDELLEALADYDDKLAEDYLGGAEISAEAMETAIRTATIKHGFIPVLCGSAFKNKGVQPLLDAVVKYLPSPLDKGEVSGHDAKDYEKIVTRKPDEKELFSALAFKISSDPFVGQITYIRIYSGELTAGTQVYNPLEKKKERINKILQMHANKRTEMETASAGDIVAVSGLKFTTTGQTLCAEHKPIIFDLMEFPETVISIAIEPKTTADEEKLQKTLDYLKVEDPSFNYRNNKETGQLLIFGMGELHLDIITDRLEREFKVGVNKGSPQVSYRESISGTATASNTFSRELAGKNQFGQATIHVEPLEGSLELKVDFKKKDKSIPEEIYEAVKRGILDSAPGGAMAGYPLIGIKATVESVEFNEAESSDVAYTIAASMAFKEACQKAGLVLMEPIMALEVTTPNDYAGDVIADVNAKRGRILGIEPKSNKDVLKAEVPLSEMFGYSTQLRSKTQGRASFTLTFKLYEPLTHNQAKEILQKRGIYI</sequence>
<dbReference type="InterPro" id="IPR009000">
    <property type="entry name" value="Transl_B-barrel_sf"/>
</dbReference>
<dbReference type="PRINTS" id="PR00315">
    <property type="entry name" value="ELONGATNFCT"/>
</dbReference>
<evidence type="ECO:0000256" key="1">
    <source>
        <dbReference type="ARBA" id="ARBA00005870"/>
    </source>
</evidence>
<dbReference type="SMART" id="SM00889">
    <property type="entry name" value="EFG_IV"/>
    <property type="match status" value="1"/>
</dbReference>
<dbReference type="NCBIfam" id="TIGR00231">
    <property type="entry name" value="small_GTP"/>
    <property type="match status" value="1"/>
</dbReference>
<accession>A0AAX4HQ16</accession>
<dbReference type="InterPro" id="IPR035649">
    <property type="entry name" value="EFG_V"/>
</dbReference>
<dbReference type="Gene3D" id="3.30.70.240">
    <property type="match status" value="1"/>
</dbReference>
<dbReference type="InterPro" id="IPR020568">
    <property type="entry name" value="Ribosomal_Su5_D2-typ_SF"/>
</dbReference>
<dbReference type="Gene3D" id="3.30.70.870">
    <property type="entry name" value="Elongation Factor G (Translational Gtpase), domain 3"/>
    <property type="match status" value="1"/>
</dbReference>
<dbReference type="Gene3D" id="3.40.50.300">
    <property type="entry name" value="P-loop containing nucleotide triphosphate hydrolases"/>
    <property type="match status" value="1"/>
</dbReference>
<keyword evidence="5 7" id="KW-0342">GTP-binding</keyword>
<dbReference type="GO" id="GO:0005737">
    <property type="term" value="C:cytoplasm"/>
    <property type="evidence" value="ECO:0007669"/>
    <property type="project" value="UniProtKB-SubCell"/>
</dbReference>
<evidence type="ECO:0000256" key="5">
    <source>
        <dbReference type="ARBA" id="ARBA00023134"/>
    </source>
</evidence>
<evidence type="ECO:0000256" key="4">
    <source>
        <dbReference type="ARBA" id="ARBA00022917"/>
    </source>
</evidence>
<name>A0AAX4HQ16_9BACT</name>
<keyword evidence="3 7" id="KW-0251">Elongation factor</keyword>
<dbReference type="FunFam" id="3.30.70.240:FF:000001">
    <property type="entry name" value="Elongation factor G"/>
    <property type="match status" value="1"/>
</dbReference>
<dbReference type="CDD" id="cd04088">
    <property type="entry name" value="EFG_mtEFG_II"/>
    <property type="match status" value="1"/>
</dbReference>
<dbReference type="InterPro" id="IPR005225">
    <property type="entry name" value="Small_GTP-bd"/>
</dbReference>
<comment type="similarity">
    <text evidence="1 7">Belongs to the TRAFAC class translation factor GTPase superfamily. Classic translation factor GTPase family. EF-G/EF-2 subfamily.</text>
</comment>
<dbReference type="GO" id="GO:0005525">
    <property type="term" value="F:GTP binding"/>
    <property type="evidence" value="ECO:0007669"/>
    <property type="project" value="UniProtKB-UniRule"/>
</dbReference>
<dbReference type="Pfam" id="PF00009">
    <property type="entry name" value="GTP_EFTU"/>
    <property type="match status" value="1"/>
</dbReference>
<evidence type="ECO:0000256" key="3">
    <source>
        <dbReference type="ARBA" id="ARBA00022768"/>
    </source>
</evidence>
<dbReference type="InterPro" id="IPR004540">
    <property type="entry name" value="Transl_elong_EFG/EF2"/>
</dbReference>
<dbReference type="Pfam" id="PF03764">
    <property type="entry name" value="EFG_IV"/>
    <property type="match status" value="1"/>
</dbReference>
<comment type="subcellular location">
    <subcellularLocation>
        <location evidence="7">Cytoplasm</location>
    </subcellularLocation>
</comment>